<evidence type="ECO:0000313" key="4">
    <source>
        <dbReference type="EMBL" id="ORX38646.1"/>
    </source>
</evidence>
<organism evidence="4 5">
    <name type="scientific">Kockovaella imperatae</name>
    <dbReference type="NCBI Taxonomy" id="4999"/>
    <lineage>
        <taxon>Eukaryota</taxon>
        <taxon>Fungi</taxon>
        <taxon>Dikarya</taxon>
        <taxon>Basidiomycota</taxon>
        <taxon>Agaricomycotina</taxon>
        <taxon>Tremellomycetes</taxon>
        <taxon>Tremellales</taxon>
        <taxon>Cuniculitremaceae</taxon>
        <taxon>Kockovaella</taxon>
    </lineage>
</organism>
<dbReference type="EMBL" id="NBSH01000004">
    <property type="protein sequence ID" value="ORX38646.1"/>
    <property type="molecule type" value="Genomic_DNA"/>
</dbReference>
<dbReference type="GO" id="GO:0016151">
    <property type="term" value="F:nickel cation binding"/>
    <property type="evidence" value="ECO:0007669"/>
    <property type="project" value="InterPro"/>
</dbReference>
<dbReference type="Pfam" id="PF01730">
    <property type="entry name" value="UreF"/>
    <property type="match status" value="1"/>
</dbReference>
<evidence type="ECO:0000256" key="1">
    <source>
        <dbReference type="ARBA" id="ARBA00022988"/>
    </source>
</evidence>
<dbReference type="Gene3D" id="1.10.4190.10">
    <property type="entry name" value="Urease accessory protein UreF"/>
    <property type="match status" value="1"/>
</dbReference>
<dbReference type="InterPro" id="IPR002639">
    <property type="entry name" value="UreF"/>
</dbReference>
<evidence type="ECO:0000256" key="3">
    <source>
        <dbReference type="ARBA" id="ARBA00046339"/>
    </source>
</evidence>
<keyword evidence="1" id="KW-0996">Nickel insertion</keyword>
<dbReference type="RefSeq" id="XP_021872568.1">
    <property type="nucleotide sequence ID" value="XM_022015405.1"/>
</dbReference>
<dbReference type="STRING" id="4999.A0A1Y1UME9"/>
<proteinExistence type="inferred from homology"/>
<reference evidence="4 5" key="1">
    <citation type="submission" date="2017-03" db="EMBL/GenBank/DDBJ databases">
        <title>Widespread Adenine N6-methylation of Active Genes in Fungi.</title>
        <authorList>
            <consortium name="DOE Joint Genome Institute"/>
            <person name="Mondo S.J."/>
            <person name="Dannebaum R.O."/>
            <person name="Kuo R.C."/>
            <person name="Louie K.B."/>
            <person name="Bewick A.J."/>
            <person name="Labutti K."/>
            <person name="Haridas S."/>
            <person name="Kuo A."/>
            <person name="Salamov A."/>
            <person name="Ahrendt S.R."/>
            <person name="Lau R."/>
            <person name="Bowen B.P."/>
            <person name="Lipzen A."/>
            <person name="Sullivan W."/>
            <person name="Andreopoulos W.B."/>
            <person name="Clum A."/>
            <person name="Lindquist E."/>
            <person name="Daum C."/>
            <person name="Northen T.R."/>
            <person name="Ramamoorthy G."/>
            <person name="Schmitz R.J."/>
            <person name="Gryganskyi A."/>
            <person name="Culley D."/>
            <person name="Magnuson J."/>
            <person name="James T.Y."/>
            <person name="O'Malley M.A."/>
            <person name="Stajich J.E."/>
            <person name="Spatafora J.W."/>
            <person name="Visel A."/>
            <person name="Grigoriev I.V."/>
        </authorList>
    </citation>
    <scope>NUCLEOTIDE SEQUENCE [LARGE SCALE GENOMIC DNA]</scope>
    <source>
        <strain evidence="4 5">NRRL Y-17943</strain>
    </source>
</reference>
<dbReference type="Proteomes" id="UP000193218">
    <property type="component" value="Unassembled WGS sequence"/>
</dbReference>
<keyword evidence="2" id="KW-0143">Chaperone</keyword>
<dbReference type="OrthoDB" id="2550922at2759"/>
<dbReference type="InParanoid" id="A0A1Y1UME9"/>
<protein>
    <submittedName>
        <fullName evidence="4">Uncharacterized protein</fullName>
    </submittedName>
</protein>
<dbReference type="PANTHER" id="PTHR33620">
    <property type="entry name" value="UREASE ACCESSORY PROTEIN F"/>
    <property type="match status" value="1"/>
</dbReference>
<gene>
    <name evidence="4" type="ORF">BD324DRAFT_621780</name>
</gene>
<dbReference type="AlphaFoldDB" id="A0A1Y1UME9"/>
<evidence type="ECO:0000256" key="2">
    <source>
        <dbReference type="ARBA" id="ARBA00023186"/>
    </source>
</evidence>
<dbReference type="InterPro" id="IPR038277">
    <property type="entry name" value="UreF_sf"/>
</dbReference>
<comment type="caution">
    <text evidence="4">The sequence shown here is derived from an EMBL/GenBank/DDBJ whole genome shotgun (WGS) entry which is preliminary data.</text>
</comment>
<name>A0A1Y1UME9_9TREE</name>
<accession>A0A1Y1UME9</accession>
<dbReference type="PANTHER" id="PTHR33620:SF1">
    <property type="entry name" value="UREASE ACCESSORY PROTEIN F"/>
    <property type="match status" value="1"/>
</dbReference>
<comment type="similarity">
    <text evidence="3">Belongs to the UreF family.</text>
</comment>
<keyword evidence="5" id="KW-1185">Reference proteome</keyword>
<sequence>MSSAANHLLYILTDSNLPTGGFIASSGLESYVTHGFLKSTEGDARGSKGAATTGTTAKASKSDSIGEWITRFGTAEMDNYASTTVPYLNDAWTASTSYLAIDHPSDSDLPTVIDRLETLDNYHEASLLSHVARRASKAQGVAILMLYVRSFAGQQNQTQRVGPDEGTNARLADELVAKYKHRIRAGKAPGHLSICFAILCAALDLTREQCLHLHLYLHARSVLSSAVRLNQVGPYESTSLLATRFKDLVEVAMRSHGGAGTGLFRDQEDTSTIEGQTMPRKKVQQEFWAWAYDAETFGPATTWPLGEILLARHDLQHTRLFNS</sequence>
<evidence type="ECO:0000313" key="5">
    <source>
        <dbReference type="Proteomes" id="UP000193218"/>
    </source>
</evidence>
<dbReference type="FunCoup" id="A0A1Y1UME9">
    <property type="interactions" value="8"/>
</dbReference>
<dbReference type="GeneID" id="33557214"/>